<dbReference type="EMBL" id="JANBPT010000838">
    <property type="protein sequence ID" value="KAJ1912378.1"/>
    <property type="molecule type" value="Genomic_DNA"/>
</dbReference>
<dbReference type="OrthoDB" id="2257100at2759"/>
<dbReference type="PANTHER" id="PTHR46391">
    <property type="entry name" value="BASIC LEUCINE ZIPPER 34"/>
    <property type="match status" value="1"/>
</dbReference>
<accession>A0A9W7ZNC1</accession>
<dbReference type="InterPro" id="IPR004827">
    <property type="entry name" value="bZIP"/>
</dbReference>
<dbReference type="PANTHER" id="PTHR46391:SF35">
    <property type="entry name" value="BASIC LEUCINE ZIPPER 34-LIKE ISOFORM X1"/>
    <property type="match status" value="1"/>
</dbReference>
<feature type="domain" description="BZIP" evidence="6">
    <location>
        <begin position="303"/>
        <end position="360"/>
    </location>
</feature>
<evidence type="ECO:0000313" key="7">
    <source>
        <dbReference type="EMBL" id="KAJ1912378.1"/>
    </source>
</evidence>
<evidence type="ECO:0000313" key="8">
    <source>
        <dbReference type="Proteomes" id="UP001150569"/>
    </source>
</evidence>
<feature type="region of interest" description="Disordered" evidence="5">
    <location>
        <begin position="1"/>
        <end position="43"/>
    </location>
</feature>
<dbReference type="InterPro" id="IPR046347">
    <property type="entry name" value="bZIP_sf"/>
</dbReference>
<dbReference type="Proteomes" id="UP001150569">
    <property type="component" value="Unassembled WGS sequence"/>
</dbReference>
<dbReference type="GO" id="GO:0003700">
    <property type="term" value="F:DNA-binding transcription factor activity"/>
    <property type="evidence" value="ECO:0007669"/>
    <property type="project" value="InterPro"/>
</dbReference>
<evidence type="ECO:0000256" key="3">
    <source>
        <dbReference type="ARBA" id="ARBA00023242"/>
    </source>
</evidence>
<keyword evidence="2" id="KW-0804">Transcription</keyword>
<evidence type="ECO:0000259" key="6">
    <source>
        <dbReference type="PROSITE" id="PS50217"/>
    </source>
</evidence>
<dbReference type="AlphaFoldDB" id="A0A9W7ZNC1"/>
<name>A0A9W7ZNC1_9FUNG</name>
<dbReference type="GO" id="GO:0005634">
    <property type="term" value="C:nucleus"/>
    <property type="evidence" value="ECO:0007669"/>
    <property type="project" value="TreeGrafter"/>
</dbReference>
<reference evidence="7" key="1">
    <citation type="submission" date="2022-07" db="EMBL/GenBank/DDBJ databases">
        <title>Phylogenomic reconstructions and comparative analyses of Kickxellomycotina fungi.</title>
        <authorList>
            <person name="Reynolds N.K."/>
            <person name="Stajich J.E."/>
            <person name="Barry K."/>
            <person name="Grigoriev I.V."/>
            <person name="Crous P."/>
            <person name="Smith M.E."/>
        </authorList>
    </citation>
    <scope>NUCLEOTIDE SEQUENCE</scope>
    <source>
        <strain evidence="7">RSA 861</strain>
    </source>
</reference>
<keyword evidence="1" id="KW-0805">Transcription regulation</keyword>
<keyword evidence="4" id="KW-0175">Coiled coil</keyword>
<proteinExistence type="predicted"/>
<feature type="region of interest" description="Disordered" evidence="5">
    <location>
        <begin position="287"/>
        <end position="314"/>
    </location>
</feature>
<dbReference type="Pfam" id="PF07716">
    <property type="entry name" value="bZIP_2"/>
    <property type="match status" value="1"/>
</dbReference>
<evidence type="ECO:0000256" key="5">
    <source>
        <dbReference type="SAM" id="MobiDB-lite"/>
    </source>
</evidence>
<protein>
    <recommendedName>
        <fullName evidence="6">BZIP domain-containing protein</fullName>
    </recommendedName>
</protein>
<sequence>MSSTTATPKFARILPHPGKAAPAPRRPLSPTATPPATPIAVPTSPVAEMNTAQGTLTDPAMLTALHELLTGAVGQDLFTASYDAPTTTAEAFTAQSAFDDWLASDLSSAGAGSPLLSDLTAVNSSPSPLAFDAAFSGQITPLSSASPLMGDLTASPEHLLSLAMGLPDASYLTTLLAQQTAAHAGVPAAVAAPTDLTAASPASPAASTTSDEDQPLDSAEAIVASIMSRKADPAALEDAIRKRQHDFLESLPPEIALKRRRTVVPKTPILANGGAAALTAATKTAKKDSEVNLSDPEDPAALKRQKNTDAARRSRMRKLLRVETLESRVADLETENTALATKVAFLEVEKDLTKEKEATLLERIRTLEQQLTVAGRSPSLAVPY</sequence>
<organism evidence="7 8">
    <name type="scientific">Tieghemiomyces parasiticus</name>
    <dbReference type="NCBI Taxonomy" id="78921"/>
    <lineage>
        <taxon>Eukaryota</taxon>
        <taxon>Fungi</taxon>
        <taxon>Fungi incertae sedis</taxon>
        <taxon>Zoopagomycota</taxon>
        <taxon>Kickxellomycotina</taxon>
        <taxon>Dimargaritomycetes</taxon>
        <taxon>Dimargaritales</taxon>
        <taxon>Dimargaritaceae</taxon>
        <taxon>Tieghemiomyces</taxon>
    </lineage>
</organism>
<dbReference type="GO" id="GO:0045893">
    <property type="term" value="P:positive regulation of DNA-templated transcription"/>
    <property type="evidence" value="ECO:0007669"/>
    <property type="project" value="TreeGrafter"/>
</dbReference>
<evidence type="ECO:0000256" key="2">
    <source>
        <dbReference type="ARBA" id="ARBA00023163"/>
    </source>
</evidence>
<keyword evidence="8" id="KW-1185">Reference proteome</keyword>
<feature type="compositionally biased region" description="Pro residues" evidence="5">
    <location>
        <begin position="24"/>
        <end position="37"/>
    </location>
</feature>
<dbReference type="GO" id="GO:0003677">
    <property type="term" value="F:DNA binding"/>
    <property type="evidence" value="ECO:0007669"/>
    <property type="project" value="TreeGrafter"/>
</dbReference>
<feature type="coiled-coil region" evidence="4">
    <location>
        <begin position="315"/>
        <end position="370"/>
    </location>
</feature>
<dbReference type="PROSITE" id="PS00036">
    <property type="entry name" value="BZIP_BASIC"/>
    <property type="match status" value="1"/>
</dbReference>
<dbReference type="SMART" id="SM00338">
    <property type="entry name" value="BRLZ"/>
    <property type="match status" value="1"/>
</dbReference>
<evidence type="ECO:0000256" key="1">
    <source>
        <dbReference type="ARBA" id="ARBA00023015"/>
    </source>
</evidence>
<dbReference type="SUPFAM" id="SSF57959">
    <property type="entry name" value="Leucine zipper domain"/>
    <property type="match status" value="1"/>
</dbReference>
<gene>
    <name evidence="7" type="ORF">IWQ60_009690</name>
</gene>
<dbReference type="Gene3D" id="3.30.160.60">
    <property type="entry name" value="Classic Zinc Finger"/>
    <property type="match status" value="1"/>
</dbReference>
<dbReference type="InterPro" id="IPR052483">
    <property type="entry name" value="bZIP_transcription_regulators"/>
</dbReference>
<evidence type="ECO:0000256" key="4">
    <source>
        <dbReference type="SAM" id="Coils"/>
    </source>
</evidence>
<dbReference type="CDD" id="cd12193">
    <property type="entry name" value="bZIP_GCN4"/>
    <property type="match status" value="1"/>
</dbReference>
<keyword evidence="3" id="KW-0539">Nucleus</keyword>
<comment type="caution">
    <text evidence="7">The sequence shown here is derived from an EMBL/GenBank/DDBJ whole genome shotgun (WGS) entry which is preliminary data.</text>
</comment>
<dbReference type="PROSITE" id="PS50217">
    <property type="entry name" value="BZIP"/>
    <property type="match status" value="1"/>
</dbReference>